<dbReference type="EMBL" id="LYCR01000137">
    <property type="protein sequence ID" value="OGM40620.1"/>
    <property type="molecule type" value="Genomic_DNA"/>
</dbReference>
<dbReference type="InterPro" id="IPR056362">
    <property type="entry name" value="AtuA-like_ferredoxin_dom"/>
</dbReference>
<dbReference type="PANTHER" id="PTHR47585:SF1">
    <property type="entry name" value="DUF1446 DOMAIN-CONTAINING PROTEIN"/>
    <property type="match status" value="1"/>
</dbReference>
<evidence type="ECO:0000313" key="4">
    <source>
        <dbReference type="Proteomes" id="UP000179179"/>
    </source>
</evidence>
<comment type="caution">
    <text evidence="3">The sequence shown here is derived from an EMBL/GenBank/DDBJ whole genome shotgun (WGS) entry which is preliminary data.</text>
</comment>
<evidence type="ECO:0000313" key="3">
    <source>
        <dbReference type="EMBL" id="OGM40620.1"/>
    </source>
</evidence>
<name>A0A1F7ZME8_9EURO</name>
<accession>A0A1F7ZME8</accession>
<protein>
    <recommendedName>
        <fullName evidence="5">DUF1446 domain protein</fullName>
    </recommendedName>
</protein>
<dbReference type="GeneID" id="34454099"/>
<keyword evidence="4" id="KW-1185">Reference proteome</keyword>
<evidence type="ECO:0008006" key="5">
    <source>
        <dbReference type="Google" id="ProtNLM"/>
    </source>
</evidence>
<dbReference type="Proteomes" id="UP000179179">
    <property type="component" value="Unassembled WGS sequence"/>
</dbReference>
<gene>
    <name evidence="3" type="ORF">ABOM_010709</name>
</gene>
<feature type="domain" description="AtuA-like ferredoxin-fold" evidence="2">
    <location>
        <begin position="509"/>
        <end position="608"/>
    </location>
</feature>
<evidence type="ECO:0000259" key="2">
    <source>
        <dbReference type="Pfam" id="PF23544"/>
    </source>
</evidence>
<dbReference type="AlphaFoldDB" id="A0A1F7ZME8"/>
<proteinExistence type="predicted"/>
<organism evidence="3 4">
    <name type="scientific">Aspergillus bombycis</name>
    <dbReference type="NCBI Taxonomy" id="109264"/>
    <lineage>
        <taxon>Eukaryota</taxon>
        <taxon>Fungi</taxon>
        <taxon>Dikarya</taxon>
        <taxon>Ascomycota</taxon>
        <taxon>Pezizomycotina</taxon>
        <taxon>Eurotiomycetes</taxon>
        <taxon>Eurotiomycetidae</taxon>
        <taxon>Eurotiales</taxon>
        <taxon>Aspergillaceae</taxon>
        <taxon>Aspergillus</taxon>
    </lineage>
</organism>
<dbReference type="Pfam" id="PF07287">
    <property type="entry name" value="AtuA"/>
    <property type="match status" value="1"/>
</dbReference>
<dbReference type="Pfam" id="PF23544">
    <property type="entry name" value="AtuA_ferredoxin"/>
    <property type="match status" value="1"/>
</dbReference>
<dbReference type="RefSeq" id="XP_022384337.1">
    <property type="nucleotide sequence ID" value="XM_022537837.1"/>
</dbReference>
<dbReference type="PANTHER" id="PTHR47585">
    <property type="match status" value="1"/>
</dbReference>
<reference evidence="3 4" key="1">
    <citation type="journal article" date="2016" name="Genome Biol. Evol.">
        <title>Draft genome sequence of an aflatoxigenic Aspergillus species, A. bombycis.</title>
        <authorList>
            <person name="Moore G.G."/>
            <person name="Mack B.M."/>
            <person name="Beltz S.B."/>
            <person name="Gilbert M.K."/>
        </authorList>
    </citation>
    <scope>NUCLEOTIDE SEQUENCE [LARGE SCALE GENOMIC DNA]</scope>
    <source>
        <strain evidence="4">NRRL 26010</strain>
    </source>
</reference>
<sequence>MLRDPENRPVKVANCSGYHGDPAYEMYRQATLGDVDFITGDYLAEVNLAKNAEAWRAGKHPGYEETAWQGLQQTIDVVAEKGIRVVINGGALDPRALALKVEALKAEKKLDIRVAYVSGDDLYPQVGPNMPTTKEELQHLDSGNASIVPSRLTYAFMNTTDGKPIPMTSAHAYLGARGIVEGLRRGAQIIICGRVADASPVIATAWFWYNWSETDYDRLAGALIAGHLIECSAYVTGANFAGFDRYPVEDLIAPGFPIAEIERDGTCVITKHPGTQGVVNTDTVTCQFLYELQGNIYLNSDVSAHIGDIVVEDAGKDRVRVSGIKGSPPPPTTKLAVFYPGGYEAQLLLNATGYATAQKWDLLEKQLRHFLPESAANDLETFEFQRVGVPDPNPSSQLKSTTYIRIFIAARTAQAVAAVSKAMGQISLKHFSGLHASLDARTAFPRPFLAYYPAITNQSDINEKINILDGQSKTASFDIPRPSQYAPLRPRESYDPVTPTIYNGPTKQIRLGDIALARSGDKGANLNFGIFVSNPAHWEWLRSSMTISRMRDLLGDDWDDSFSIERVEFPQIHAVHFVIYGILGRGVSSSSRLDGYGKGFADYIRDKVVSVPVQFDLKLSTKL</sequence>
<dbReference type="InterPro" id="IPR010839">
    <property type="entry name" value="AtuA_N"/>
</dbReference>
<dbReference type="OrthoDB" id="10265871at2759"/>
<feature type="domain" description="Acyclic terpene utilisation N-terminal" evidence="1">
    <location>
        <begin position="10"/>
        <end position="466"/>
    </location>
</feature>
<evidence type="ECO:0000259" key="1">
    <source>
        <dbReference type="Pfam" id="PF07287"/>
    </source>
</evidence>